<dbReference type="NCBIfam" id="NF033711">
    <property type="entry name" value="T9SS_PorQ"/>
    <property type="match status" value="1"/>
</dbReference>
<protein>
    <submittedName>
        <fullName evidence="2">Type IX secretion system protein PorQ</fullName>
    </submittedName>
</protein>
<evidence type="ECO:0000313" key="2">
    <source>
        <dbReference type="EMBL" id="HJD53157.1"/>
    </source>
</evidence>
<dbReference type="AlphaFoldDB" id="A0A9D2UIP2"/>
<feature type="chain" id="PRO_5039545482" evidence="1">
    <location>
        <begin position="21"/>
        <end position="326"/>
    </location>
</feature>
<reference evidence="2" key="2">
    <citation type="submission" date="2021-04" db="EMBL/GenBank/DDBJ databases">
        <authorList>
            <person name="Gilroy R."/>
        </authorList>
    </citation>
    <scope>NUCLEOTIDE SEQUENCE</scope>
    <source>
        <strain evidence="2">MalCec1-1739</strain>
    </source>
</reference>
<keyword evidence="1" id="KW-0732">Signal</keyword>
<feature type="signal peptide" evidence="1">
    <location>
        <begin position="1"/>
        <end position="20"/>
    </location>
</feature>
<organism evidence="2 3">
    <name type="scientific">Candidatus Avibacteroides avistercoris</name>
    <dbReference type="NCBI Taxonomy" id="2840690"/>
    <lineage>
        <taxon>Bacteria</taxon>
        <taxon>Pseudomonadati</taxon>
        <taxon>Bacteroidota</taxon>
        <taxon>Bacteroidia</taxon>
        <taxon>Bacteroidales</taxon>
        <taxon>Bacteroidaceae</taxon>
        <taxon>Bacteroidaceae incertae sedis</taxon>
        <taxon>Candidatus Avibacteroides</taxon>
    </lineage>
</organism>
<accession>A0A9D2UIP2</accession>
<evidence type="ECO:0000256" key="1">
    <source>
        <dbReference type="SAM" id="SignalP"/>
    </source>
</evidence>
<name>A0A9D2UIP2_9BACT</name>
<evidence type="ECO:0000313" key="3">
    <source>
        <dbReference type="Proteomes" id="UP000787625"/>
    </source>
</evidence>
<comment type="caution">
    <text evidence="2">The sequence shown here is derived from an EMBL/GenBank/DDBJ whole genome shotgun (WGS) entry which is preliminary data.</text>
</comment>
<gene>
    <name evidence="2" type="primary">porQ</name>
    <name evidence="2" type="ORF">IAA93_05485</name>
</gene>
<reference evidence="2" key="1">
    <citation type="journal article" date="2021" name="PeerJ">
        <title>Extensive microbial diversity within the chicken gut microbiome revealed by metagenomics and culture.</title>
        <authorList>
            <person name="Gilroy R."/>
            <person name="Ravi A."/>
            <person name="Getino M."/>
            <person name="Pursley I."/>
            <person name="Horton D.L."/>
            <person name="Alikhan N.F."/>
            <person name="Baker D."/>
            <person name="Gharbi K."/>
            <person name="Hall N."/>
            <person name="Watson M."/>
            <person name="Adriaenssens E.M."/>
            <person name="Foster-Nyarko E."/>
            <person name="Jarju S."/>
            <person name="Secka A."/>
            <person name="Antonio M."/>
            <person name="Oren A."/>
            <person name="Chaudhuri R.R."/>
            <person name="La Ragione R."/>
            <person name="Hildebrand F."/>
            <person name="Pallen M.J."/>
        </authorList>
    </citation>
    <scope>NUCLEOTIDE SEQUENCE</scope>
    <source>
        <strain evidence="2">MalCec1-1739</strain>
    </source>
</reference>
<proteinExistence type="predicted"/>
<sequence length="326" mass="36014">MMKRLALIAILAVPALLSGAQNNNTYEFLNIPVSARAAALGGQNITIIENDFTMASQNPALLPCVSQRNISLSYMHYMKGVNIAAASYSSFINERLGWAVNAEYMGYGKMTRADMYGNQLGEFTAKDMAMSATFSYEFNDYWSGGVTGKFLYSGYDTYSSLGIGFDFGLNYYKEQTDFSFSIVARNLGAQLKHYTGGTKEKLPANLLIGISKRLAHAPLRLSVTMQELQNWKNSAINEANGTEQKFFNKLINKFVFGLDFIPTKNLYVGLGYNCKIASDMTVNGSTHWAGLTFGAGMRIKKFRIGASYARYHVSASSFMVNLSLSL</sequence>
<dbReference type="EMBL" id="DWUP01000116">
    <property type="protein sequence ID" value="HJD53157.1"/>
    <property type="molecule type" value="Genomic_DNA"/>
</dbReference>
<dbReference type="NCBIfam" id="NF033709">
    <property type="entry name" value="PorV_fam"/>
    <property type="match status" value="1"/>
</dbReference>
<dbReference type="Proteomes" id="UP000787625">
    <property type="component" value="Unassembled WGS sequence"/>
</dbReference>
<dbReference type="Gene3D" id="2.40.160.60">
    <property type="entry name" value="Outer membrane protein transport protein (OMPP1/FadL/TodX)"/>
    <property type="match status" value="1"/>
</dbReference>
<dbReference type="SUPFAM" id="SSF56935">
    <property type="entry name" value="Porins"/>
    <property type="match status" value="1"/>
</dbReference>